<evidence type="ECO:0000256" key="1">
    <source>
        <dbReference type="SAM" id="MobiDB-lite"/>
    </source>
</evidence>
<feature type="compositionally biased region" description="Polar residues" evidence="1">
    <location>
        <begin position="50"/>
        <end position="72"/>
    </location>
</feature>
<accession>Q3LA76</accession>
<dbReference type="AlphaFoldDB" id="Q3LA76"/>
<protein>
    <submittedName>
        <fullName evidence="2">Putative gamma-D-glutamate-meso-diaminopimelate</fullName>
    </submittedName>
</protein>
<organism evidence="2">
    <name type="scientific">Propionibacterium freudenreichii subsp. freudenreichii</name>
    <dbReference type="NCBI Taxonomy" id="66712"/>
    <lineage>
        <taxon>Bacteria</taxon>
        <taxon>Bacillati</taxon>
        <taxon>Actinomycetota</taxon>
        <taxon>Actinomycetes</taxon>
        <taxon>Propionibacteriales</taxon>
        <taxon>Propionibacteriaceae</taxon>
        <taxon>Propionibacterium</taxon>
    </lineage>
</organism>
<proteinExistence type="predicted"/>
<dbReference type="EMBL" id="AM110696">
    <property type="protein sequence ID" value="CAJ33829.1"/>
    <property type="molecule type" value="Genomic_DNA"/>
</dbReference>
<feature type="compositionally biased region" description="Basic and acidic residues" evidence="1">
    <location>
        <begin position="1"/>
        <end position="12"/>
    </location>
</feature>
<sequence>MRPDPPVLERSRRFPPGRSPMFHRPAALQWPGSARGAATGAIGDDLGSLPPTTAISPRNSLSRGAPSRSSARTCPVFARTRASSLPIRLAASRSALVCRTCSAASDRCVRSCITTRRSPNSQVTARKYTTHGAVSTVRSHETGIEYHRAQTMNMALCSAAPMTACTRSPRTKSSASSVAPNWSCQIEARSGGTESARTIAVNTSAVTTVASTPLSGRSSLRVSTTAATRHNKHATGSVTYWGLNCPSTSAFTAPISQAKTSAQRAAGVASPPAPVP</sequence>
<feature type="region of interest" description="Disordered" evidence="1">
    <location>
        <begin position="1"/>
        <end position="72"/>
    </location>
</feature>
<evidence type="ECO:0000313" key="2">
    <source>
        <dbReference type="EMBL" id="CAJ33829.1"/>
    </source>
</evidence>
<reference evidence="2" key="1">
    <citation type="journal article" date="2006" name="Curr. Microbiol.">
        <title>A genetic insight into peptide and amino-acid utilization by Propionibacterium freudenreichii LMG 16415.</title>
        <authorList>
            <person name="Rossi F."/>
            <person name="Gatto V."/>
            <person name="Marzotto M."/>
            <person name="Torriani S."/>
        </authorList>
    </citation>
    <scope>NUCLEOTIDE SEQUENCE</scope>
</reference>
<name>Q3LA76_PROFF</name>
<feature type="non-terminal residue" evidence="2">
    <location>
        <position position="276"/>
    </location>
</feature>